<organism evidence="3">
    <name type="scientific">Soboliphyme baturini</name>
    <dbReference type="NCBI Taxonomy" id="241478"/>
    <lineage>
        <taxon>Eukaryota</taxon>
        <taxon>Metazoa</taxon>
        <taxon>Ecdysozoa</taxon>
        <taxon>Nematoda</taxon>
        <taxon>Enoplea</taxon>
        <taxon>Dorylaimia</taxon>
        <taxon>Dioctophymatida</taxon>
        <taxon>Dioctophymatoidea</taxon>
        <taxon>Soboliphymatidae</taxon>
        <taxon>Soboliphyme</taxon>
    </lineage>
</organism>
<sequence>MSVAVAGPMTGKLPCRTLSPHCIPVARLRRPTDLADESGQSFIRHNHDCAWLVVNAMNTPALTDIDIDLDLDLNLDNDNDNDIYLLVHSHRCVNARRRNAMASNEIASYSFVPSGYGTEL</sequence>
<dbReference type="AlphaFoldDB" id="A0A183J4E3"/>
<name>A0A183J4E3_9BILA</name>
<gene>
    <name evidence="1" type="ORF">SBAD_LOCUS10741</name>
</gene>
<accession>A0A183J4E3</accession>
<proteinExistence type="predicted"/>
<reference evidence="1 2" key="2">
    <citation type="submission" date="2018-11" db="EMBL/GenBank/DDBJ databases">
        <authorList>
            <consortium name="Pathogen Informatics"/>
        </authorList>
    </citation>
    <scope>NUCLEOTIDE SEQUENCE [LARGE SCALE GENOMIC DNA]</scope>
</reference>
<dbReference type="EMBL" id="UZAM01014495">
    <property type="protein sequence ID" value="VDP34296.1"/>
    <property type="molecule type" value="Genomic_DNA"/>
</dbReference>
<reference evidence="3" key="1">
    <citation type="submission" date="2016-06" db="UniProtKB">
        <authorList>
            <consortium name="WormBaseParasite"/>
        </authorList>
    </citation>
    <scope>IDENTIFICATION</scope>
</reference>
<evidence type="ECO:0000313" key="2">
    <source>
        <dbReference type="Proteomes" id="UP000270296"/>
    </source>
</evidence>
<dbReference type="WBParaSite" id="SBAD_0001111701-mRNA-1">
    <property type="protein sequence ID" value="SBAD_0001111701-mRNA-1"/>
    <property type="gene ID" value="SBAD_0001111701"/>
</dbReference>
<protein>
    <submittedName>
        <fullName evidence="3">CUB domain-containing protein</fullName>
    </submittedName>
</protein>
<evidence type="ECO:0000313" key="3">
    <source>
        <dbReference type="WBParaSite" id="SBAD_0001111701-mRNA-1"/>
    </source>
</evidence>
<keyword evidence="2" id="KW-1185">Reference proteome</keyword>
<evidence type="ECO:0000313" key="1">
    <source>
        <dbReference type="EMBL" id="VDP34296.1"/>
    </source>
</evidence>
<dbReference type="Proteomes" id="UP000270296">
    <property type="component" value="Unassembled WGS sequence"/>
</dbReference>